<keyword evidence="5" id="KW-0539">Nucleus</keyword>
<evidence type="ECO:0000256" key="1">
    <source>
        <dbReference type="ARBA" id="ARBA00004123"/>
    </source>
</evidence>
<keyword evidence="2" id="KW-0479">Metal-binding</keyword>
<evidence type="ECO:0000256" key="3">
    <source>
        <dbReference type="ARBA" id="ARBA00022771"/>
    </source>
</evidence>
<evidence type="ECO:0000313" key="7">
    <source>
        <dbReference type="EMBL" id="CAF1273432.1"/>
    </source>
</evidence>
<evidence type="ECO:0000256" key="4">
    <source>
        <dbReference type="ARBA" id="ARBA00022833"/>
    </source>
</evidence>
<keyword evidence="3" id="KW-0863">Zinc-finger</keyword>
<dbReference type="AlphaFoldDB" id="A0A815BQX2"/>
<dbReference type="GO" id="GO:0005634">
    <property type="term" value="C:nucleus"/>
    <property type="evidence" value="ECO:0007669"/>
    <property type="project" value="UniProtKB-SubCell"/>
</dbReference>
<reference evidence="7" key="1">
    <citation type="submission" date="2021-02" db="EMBL/GenBank/DDBJ databases">
        <authorList>
            <person name="Nowell W R."/>
        </authorList>
    </citation>
    <scope>NUCLEOTIDE SEQUENCE</scope>
</reference>
<comment type="caution">
    <text evidence="7">The sequence shown here is derived from an EMBL/GenBank/DDBJ whole genome shotgun (WGS) entry which is preliminary data.</text>
</comment>
<dbReference type="Proteomes" id="UP000663836">
    <property type="component" value="Unassembled WGS sequence"/>
</dbReference>
<dbReference type="EMBL" id="CAJNOT010002000">
    <property type="protein sequence ID" value="CAF1273432.1"/>
    <property type="molecule type" value="Genomic_DNA"/>
</dbReference>
<evidence type="ECO:0000256" key="2">
    <source>
        <dbReference type="ARBA" id="ARBA00022723"/>
    </source>
</evidence>
<dbReference type="GO" id="GO:0008270">
    <property type="term" value="F:zinc ion binding"/>
    <property type="evidence" value="ECO:0007669"/>
    <property type="project" value="UniProtKB-KW"/>
</dbReference>
<accession>A0A815BQX2</accession>
<organism evidence="7 9">
    <name type="scientific">Rotaria sordida</name>
    <dbReference type="NCBI Taxonomy" id="392033"/>
    <lineage>
        <taxon>Eukaryota</taxon>
        <taxon>Metazoa</taxon>
        <taxon>Spiralia</taxon>
        <taxon>Gnathifera</taxon>
        <taxon>Rotifera</taxon>
        <taxon>Eurotatoria</taxon>
        <taxon>Bdelloidea</taxon>
        <taxon>Philodinida</taxon>
        <taxon>Philodinidae</taxon>
        <taxon>Rotaria</taxon>
    </lineage>
</organism>
<proteinExistence type="predicted"/>
<protein>
    <submittedName>
        <fullName evidence="7">Uncharacterized protein</fullName>
    </submittedName>
</protein>
<sequence>MIDNLSKIPHIAITTDFWNDKKKNSYVVLTGHFVDETFFQKTTVLRFCTFSKRHYSPLIDREIEKQLLELRIYDKVTTITCDDTPNMVGLFDYLTRANINRIQCLAHKIHLIICNGLGIWSKKLTIIEESSSSVIDIDEHLSQTVRTIKINEDLEDDQENDDDGQENDSSSEELENVEEFNEGDDNELESTTMNNLASDTEDSEDEEIDIEDNFQHGVNTNKDNTTLSIEIDSKVGDFLFHSYFDPRGLSALKTSEITSVERDIKQIIIDDDIQKANPRASSTSNTTESTTQSSVGITNKQSKKKSAIDRFLDSITDSVDRSSRSTKSTALTSSIIEELRHYKLVAARFVLDGGVHKSTKFSPYELLYGRTARLSIHIQPTEFTFPKPNDYFEQLKKTLRIFHQASRENILFQQQANQAYYNKNRLDPQLKLGDKVLTRVHVSKGKLDPKFSPIPKIVVEIHHPMYVVEDECTHIRSQVHISDLRPISFE</sequence>
<evidence type="ECO:0000256" key="6">
    <source>
        <dbReference type="SAM" id="MobiDB-lite"/>
    </source>
</evidence>
<feature type="region of interest" description="Disordered" evidence="6">
    <location>
        <begin position="275"/>
        <end position="301"/>
    </location>
</feature>
<feature type="region of interest" description="Disordered" evidence="6">
    <location>
        <begin position="150"/>
        <end position="190"/>
    </location>
</feature>
<dbReference type="EMBL" id="CAJOBD010001804">
    <property type="protein sequence ID" value="CAF3832827.1"/>
    <property type="molecule type" value="Genomic_DNA"/>
</dbReference>
<evidence type="ECO:0000313" key="9">
    <source>
        <dbReference type="Proteomes" id="UP000663864"/>
    </source>
</evidence>
<dbReference type="SUPFAM" id="SSF53098">
    <property type="entry name" value="Ribonuclease H-like"/>
    <property type="match status" value="1"/>
</dbReference>
<dbReference type="InterPro" id="IPR012337">
    <property type="entry name" value="RNaseH-like_sf"/>
</dbReference>
<comment type="subcellular location">
    <subcellularLocation>
        <location evidence="1">Nucleus</location>
    </subcellularLocation>
</comment>
<dbReference type="InterPro" id="IPR052035">
    <property type="entry name" value="ZnF_BED_domain_contain"/>
</dbReference>
<dbReference type="PANTHER" id="PTHR46481">
    <property type="entry name" value="ZINC FINGER BED DOMAIN-CONTAINING PROTEIN 4"/>
    <property type="match status" value="1"/>
</dbReference>
<feature type="compositionally biased region" description="Acidic residues" evidence="6">
    <location>
        <begin position="153"/>
        <end position="188"/>
    </location>
</feature>
<feature type="compositionally biased region" description="Low complexity" evidence="6">
    <location>
        <begin position="281"/>
        <end position="294"/>
    </location>
</feature>
<evidence type="ECO:0000256" key="5">
    <source>
        <dbReference type="ARBA" id="ARBA00023242"/>
    </source>
</evidence>
<dbReference type="Proteomes" id="UP000663864">
    <property type="component" value="Unassembled WGS sequence"/>
</dbReference>
<dbReference type="PANTHER" id="PTHR46481:SF10">
    <property type="entry name" value="ZINC FINGER BED DOMAIN-CONTAINING PROTEIN 39"/>
    <property type="match status" value="1"/>
</dbReference>
<evidence type="ECO:0000313" key="8">
    <source>
        <dbReference type="EMBL" id="CAF3832827.1"/>
    </source>
</evidence>
<keyword evidence="4" id="KW-0862">Zinc</keyword>
<gene>
    <name evidence="8" type="ORF">JBS370_LOCUS17165</name>
    <name evidence="7" type="ORF">ZHD862_LOCUS26536</name>
</gene>
<name>A0A815BQX2_9BILA</name>